<feature type="short sequence motif" description="LxCxE motif" evidence="3">
    <location>
        <begin position="189"/>
        <end position="193"/>
    </location>
</feature>
<accession>A0A118K676</accession>
<evidence type="ECO:0000313" key="4">
    <source>
        <dbReference type="EMBL" id="KVI10258.1"/>
    </source>
</evidence>
<keyword evidence="5" id="KW-1185">Reference proteome</keyword>
<dbReference type="EMBL" id="LEKV01001025">
    <property type="protein sequence ID" value="KVI10258.1"/>
    <property type="molecule type" value="Genomic_DNA"/>
</dbReference>
<keyword evidence="2" id="KW-0804">Transcription</keyword>
<feature type="region of interest" description="PFYRE" evidence="3">
    <location>
        <begin position="398"/>
        <end position="489"/>
    </location>
</feature>
<comment type="similarity">
    <text evidence="3">Belongs to the GRAS family.</text>
</comment>
<dbReference type="InterPro" id="IPR005202">
    <property type="entry name" value="TF_GRAS"/>
</dbReference>
<evidence type="ECO:0000313" key="5">
    <source>
        <dbReference type="Proteomes" id="UP000243975"/>
    </source>
</evidence>
<evidence type="ECO:0000256" key="1">
    <source>
        <dbReference type="ARBA" id="ARBA00023015"/>
    </source>
</evidence>
<comment type="caution">
    <text evidence="4">The sequence shown here is derived from an EMBL/GenBank/DDBJ whole genome shotgun (WGS) entry which is preliminary data.</text>
</comment>
<reference evidence="4 5" key="1">
    <citation type="journal article" date="2016" name="Sci. Rep.">
        <title>The genome sequence of the outbreeding globe artichoke constructed de novo incorporating a phase-aware low-pass sequencing strategy of F1 progeny.</title>
        <authorList>
            <person name="Scaglione D."/>
            <person name="Reyes-Chin-Wo S."/>
            <person name="Acquadro A."/>
            <person name="Froenicke L."/>
            <person name="Portis E."/>
            <person name="Beitel C."/>
            <person name="Tirone M."/>
            <person name="Mauro R."/>
            <person name="Lo Monaco A."/>
            <person name="Mauromicale G."/>
            <person name="Faccioli P."/>
            <person name="Cattivelli L."/>
            <person name="Rieseberg L."/>
            <person name="Michelmore R."/>
            <person name="Lanteri S."/>
        </authorList>
    </citation>
    <scope>NUCLEOTIDE SEQUENCE [LARGE SCALE GENOMIC DNA]</scope>
    <source>
        <strain evidence="4">2C</strain>
    </source>
</reference>
<proteinExistence type="inferred from homology"/>
<sequence>MEPINHFGFSFNNIHQKLPIRQFSQAARVEEQHQLLAEESWELLQHFDDQVYPSGMATSVDSMEEYQFVDSFFNIDHIHHGELPSSPEENHLDQLFDSFLHDVDLNSFLMPNDPMLIQEEYDLIDMSSSCEDTAFVSSLSSSSLSDISIQPIYDNSTTTFITSTIEDQDQDRLRVNGVDDGLQLVHLLLACAEAVGCRDTQLADSILSKIWYSANPLGDSLQRVSYFFAMGLKSRLSLLQTNVNANGTISISNGWGRATLPTDIQREEKIEAFHLLHQTTPYIKFGFIAANEAIFQAAKGKDCLHIIDLGMEHTLQWPSLIRTLGSTTDGGVSPKLIRITGILGDRGEMMELESSMKETIVAEANSLGIEVEFRLISGPATPAMLTKENLRLKEGEPLFVNSILHLHTYVKESRGSLKTILQAVKKLGPTLLTVVEQDANHNGPFFLGRFLESLHYYSAIFDSLEASMGRNSIERLKIERNHFAEEIRNIVAYEGTERVERHERADQWRRQLGRAGFQVVAGVKERQATAMKSVSGCDGYTVGNDQKGHVLLELA</sequence>
<dbReference type="AlphaFoldDB" id="A0A118K676"/>
<dbReference type="Gramene" id="KVI10258">
    <property type="protein sequence ID" value="KVI10258"/>
    <property type="gene ID" value="Ccrd_011367"/>
</dbReference>
<keyword evidence="1" id="KW-0805">Transcription regulation</keyword>
<evidence type="ECO:0000256" key="2">
    <source>
        <dbReference type="ARBA" id="ARBA00023163"/>
    </source>
</evidence>
<name>A0A118K676_CYNCS</name>
<dbReference type="PROSITE" id="PS50985">
    <property type="entry name" value="GRAS"/>
    <property type="match status" value="1"/>
</dbReference>
<feature type="short sequence motif" description="VHIID" evidence="3">
    <location>
        <begin position="304"/>
        <end position="308"/>
    </location>
</feature>
<dbReference type="Proteomes" id="UP000243975">
    <property type="component" value="Unassembled WGS sequence"/>
</dbReference>
<dbReference type="STRING" id="59895.A0A118K676"/>
<comment type="caution">
    <text evidence="3">Lacks conserved residue(s) required for the propagation of feature annotation.</text>
</comment>
<dbReference type="OMA" id="SIAMEFH"/>
<organism evidence="4 5">
    <name type="scientific">Cynara cardunculus var. scolymus</name>
    <name type="common">Globe artichoke</name>
    <name type="synonym">Cynara scolymus</name>
    <dbReference type="NCBI Taxonomy" id="59895"/>
    <lineage>
        <taxon>Eukaryota</taxon>
        <taxon>Viridiplantae</taxon>
        <taxon>Streptophyta</taxon>
        <taxon>Embryophyta</taxon>
        <taxon>Tracheophyta</taxon>
        <taxon>Spermatophyta</taxon>
        <taxon>Magnoliopsida</taxon>
        <taxon>eudicotyledons</taxon>
        <taxon>Gunneridae</taxon>
        <taxon>Pentapetalae</taxon>
        <taxon>asterids</taxon>
        <taxon>campanulids</taxon>
        <taxon>Asterales</taxon>
        <taxon>Asteraceae</taxon>
        <taxon>Carduoideae</taxon>
        <taxon>Cardueae</taxon>
        <taxon>Carduinae</taxon>
        <taxon>Cynara</taxon>
    </lineage>
</organism>
<evidence type="ECO:0000256" key="3">
    <source>
        <dbReference type="PROSITE-ProRule" id="PRU01191"/>
    </source>
</evidence>
<gene>
    <name evidence="4" type="ORF">Ccrd_011367</name>
</gene>
<feature type="region of interest" description="SAW" evidence="3">
    <location>
        <begin position="492"/>
        <end position="555"/>
    </location>
</feature>
<protein>
    <submittedName>
        <fullName evidence="4">Transcription factor GRAS</fullName>
    </submittedName>
</protein>
<dbReference type="Pfam" id="PF03514">
    <property type="entry name" value="GRAS"/>
    <property type="match status" value="1"/>
</dbReference>
<dbReference type="PANTHER" id="PTHR31636">
    <property type="entry name" value="OSJNBA0084A10.13 PROTEIN-RELATED"/>
    <property type="match status" value="1"/>
</dbReference>